<evidence type="ECO:0000256" key="8">
    <source>
        <dbReference type="ARBA" id="ARBA00047899"/>
    </source>
</evidence>
<dbReference type="PANTHER" id="PTHR45637">
    <property type="entry name" value="FLIPPASE KINASE 1-RELATED"/>
    <property type="match status" value="1"/>
</dbReference>
<dbReference type="KEGG" id="gra:105798363"/>
<proteinExistence type="inferred from homology"/>
<evidence type="ECO:0000256" key="2">
    <source>
        <dbReference type="ARBA" id="ARBA00012513"/>
    </source>
</evidence>
<dbReference type="eggNOG" id="KOG0610">
    <property type="taxonomic scope" value="Eukaryota"/>
</dbReference>
<evidence type="ECO:0000313" key="12">
    <source>
        <dbReference type="EMBL" id="KJB33848.1"/>
    </source>
</evidence>
<dbReference type="GO" id="GO:0005524">
    <property type="term" value="F:ATP binding"/>
    <property type="evidence" value="ECO:0007669"/>
    <property type="project" value="UniProtKB-KW"/>
</dbReference>
<protein>
    <recommendedName>
        <fullName evidence="2">non-specific serine/threonine protein kinase</fullName>
        <ecNumber evidence="2">2.7.11.1</ecNumber>
    </recommendedName>
</protein>
<feature type="compositionally biased region" description="Low complexity" evidence="10">
    <location>
        <begin position="103"/>
        <end position="114"/>
    </location>
</feature>
<keyword evidence="13" id="KW-1185">Reference proteome</keyword>
<evidence type="ECO:0000256" key="5">
    <source>
        <dbReference type="ARBA" id="ARBA00022741"/>
    </source>
</evidence>
<dbReference type="EMBL" id="CM001745">
    <property type="protein sequence ID" value="KJB33848.1"/>
    <property type="molecule type" value="Genomic_DNA"/>
</dbReference>
<dbReference type="PROSITE" id="PS50011">
    <property type="entry name" value="PROTEIN_KINASE_DOM"/>
    <property type="match status" value="1"/>
</dbReference>
<dbReference type="Proteomes" id="UP000032304">
    <property type="component" value="Chromosome 6"/>
</dbReference>
<dbReference type="Gene3D" id="1.10.510.10">
    <property type="entry name" value="Transferase(Phosphotransferase) domain 1"/>
    <property type="match status" value="2"/>
</dbReference>
<dbReference type="OrthoDB" id="432483at2759"/>
<dbReference type="Gramene" id="KJB33848">
    <property type="protein sequence ID" value="KJB33848"/>
    <property type="gene ID" value="B456_006G034200"/>
</dbReference>
<dbReference type="PROSITE" id="PS00108">
    <property type="entry name" value="PROTEIN_KINASE_ST"/>
    <property type="match status" value="1"/>
</dbReference>
<evidence type="ECO:0000256" key="9">
    <source>
        <dbReference type="ARBA" id="ARBA00048679"/>
    </source>
</evidence>
<evidence type="ECO:0000256" key="4">
    <source>
        <dbReference type="ARBA" id="ARBA00022679"/>
    </source>
</evidence>
<gene>
    <name evidence="12" type="ORF">B456_006G034200</name>
</gene>
<dbReference type="SUPFAM" id="SSF56112">
    <property type="entry name" value="Protein kinase-like (PK-like)"/>
    <property type="match status" value="1"/>
</dbReference>
<dbReference type="InterPro" id="IPR008271">
    <property type="entry name" value="Ser/Thr_kinase_AS"/>
</dbReference>
<feature type="region of interest" description="Disordered" evidence="10">
    <location>
        <begin position="88"/>
        <end position="138"/>
    </location>
</feature>
<dbReference type="InterPro" id="IPR000719">
    <property type="entry name" value="Prot_kinase_dom"/>
</dbReference>
<feature type="region of interest" description="Disordered" evidence="10">
    <location>
        <begin position="1"/>
        <end position="25"/>
    </location>
</feature>
<dbReference type="CDD" id="cd05574">
    <property type="entry name" value="STKc_phototropin_like"/>
    <property type="match status" value="1"/>
</dbReference>
<sequence>MESVGNSSSKNKNPGSSTSSHVADLNNGVRIIRHPNGSIGYQKHPSKAAIDNMQKHEELPSMAKRYYDSSKGKNNELLIANQMKNLTMESKSSSKHPIDDTVSQSESSFCQSPSNNGKPSFTNTELSESGSCSGEVSRKTSIYRGSTGSDFSDESSSSCLSSAIYKPHKANDIRWEAIQAVRSRKGDLDFRHFRVLKRLGCGDIGSVYLSELTGTRTYFAMKVMDKALLASRKKLLRAQTEREILQSLDHPFLPTLYTHFETEKLSCLVMEFCPGGDLHALRQRQPGKYFSEQAARFYVAEVLLALEYLHMLGIIYRDLKPENVLVREDGHIMLSDFDLSLRCAVSPTLVKSSNSTLESKNSAYCAQPACIEPTCVMQPDCIQPACFGPRFFSSKQKKEKKSKVKNETNHQVSPLPELIAEPTNARSMSFVGTHEYLAPEIIKGEGHGSAVDWWTFGIFLYELLFGKTPFKGAGNRATLFNVVGQPLRFPEYPNVSFAARDLIRGLLVKEPQHRLAYRRGATEVKQHPFFQSVNWALIRCANPPEVPKPAMMDFSATQTDIGKVPTNNKMPGLDVKPSGNYLEIDFF</sequence>
<comment type="catalytic activity">
    <reaction evidence="9">
        <text>L-seryl-[protein] + ATP = O-phospho-L-seryl-[protein] + ADP + H(+)</text>
        <dbReference type="Rhea" id="RHEA:17989"/>
        <dbReference type="Rhea" id="RHEA-COMP:9863"/>
        <dbReference type="Rhea" id="RHEA-COMP:11604"/>
        <dbReference type="ChEBI" id="CHEBI:15378"/>
        <dbReference type="ChEBI" id="CHEBI:29999"/>
        <dbReference type="ChEBI" id="CHEBI:30616"/>
        <dbReference type="ChEBI" id="CHEBI:83421"/>
        <dbReference type="ChEBI" id="CHEBI:456216"/>
        <dbReference type="EC" id="2.7.11.1"/>
    </reaction>
</comment>
<name>A0A0D2Q2K1_GOSRA</name>
<dbReference type="SMART" id="SM00220">
    <property type="entry name" value="S_TKc"/>
    <property type="match status" value="1"/>
</dbReference>
<comment type="catalytic activity">
    <reaction evidence="8">
        <text>L-threonyl-[protein] + ATP = O-phospho-L-threonyl-[protein] + ADP + H(+)</text>
        <dbReference type="Rhea" id="RHEA:46608"/>
        <dbReference type="Rhea" id="RHEA-COMP:11060"/>
        <dbReference type="Rhea" id="RHEA-COMP:11605"/>
        <dbReference type="ChEBI" id="CHEBI:15378"/>
        <dbReference type="ChEBI" id="CHEBI:30013"/>
        <dbReference type="ChEBI" id="CHEBI:30616"/>
        <dbReference type="ChEBI" id="CHEBI:61977"/>
        <dbReference type="ChEBI" id="CHEBI:456216"/>
        <dbReference type="EC" id="2.7.11.1"/>
    </reaction>
</comment>
<dbReference type="FunFam" id="3.30.200.20:FF:000032">
    <property type="entry name" value="Serine/threonine-protein kinase D6PK-like"/>
    <property type="match status" value="1"/>
</dbReference>
<dbReference type="FunFam" id="1.10.510.10:FF:000020">
    <property type="entry name" value="serine/threonine-protein kinase D6PK-like"/>
    <property type="match status" value="1"/>
</dbReference>
<keyword evidence="5" id="KW-0547">Nucleotide-binding</keyword>
<evidence type="ECO:0000256" key="1">
    <source>
        <dbReference type="ARBA" id="ARBA00009903"/>
    </source>
</evidence>
<dbReference type="AlphaFoldDB" id="A0A0D2Q2K1"/>
<dbReference type="InterPro" id="IPR011009">
    <property type="entry name" value="Kinase-like_dom_sf"/>
</dbReference>
<reference evidence="12 13" key="1">
    <citation type="journal article" date="2012" name="Nature">
        <title>Repeated polyploidization of Gossypium genomes and the evolution of spinnable cotton fibres.</title>
        <authorList>
            <person name="Paterson A.H."/>
            <person name="Wendel J.F."/>
            <person name="Gundlach H."/>
            <person name="Guo H."/>
            <person name="Jenkins J."/>
            <person name="Jin D."/>
            <person name="Llewellyn D."/>
            <person name="Showmaker K.C."/>
            <person name="Shu S."/>
            <person name="Udall J."/>
            <person name="Yoo M.J."/>
            <person name="Byers R."/>
            <person name="Chen W."/>
            <person name="Doron-Faigenboim A."/>
            <person name="Duke M.V."/>
            <person name="Gong L."/>
            <person name="Grimwood J."/>
            <person name="Grover C."/>
            <person name="Grupp K."/>
            <person name="Hu G."/>
            <person name="Lee T.H."/>
            <person name="Li J."/>
            <person name="Lin L."/>
            <person name="Liu T."/>
            <person name="Marler B.S."/>
            <person name="Page J.T."/>
            <person name="Roberts A.W."/>
            <person name="Romanel E."/>
            <person name="Sanders W.S."/>
            <person name="Szadkowski E."/>
            <person name="Tan X."/>
            <person name="Tang H."/>
            <person name="Xu C."/>
            <person name="Wang J."/>
            <person name="Wang Z."/>
            <person name="Zhang D."/>
            <person name="Zhang L."/>
            <person name="Ashrafi H."/>
            <person name="Bedon F."/>
            <person name="Bowers J.E."/>
            <person name="Brubaker C.L."/>
            <person name="Chee P.W."/>
            <person name="Das S."/>
            <person name="Gingle A.R."/>
            <person name="Haigler C.H."/>
            <person name="Harker D."/>
            <person name="Hoffmann L.V."/>
            <person name="Hovav R."/>
            <person name="Jones D.C."/>
            <person name="Lemke C."/>
            <person name="Mansoor S."/>
            <person name="ur Rahman M."/>
            <person name="Rainville L.N."/>
            <person name="Rambani A."/>
            <person name="Reddy U.K."/>
            <person name="Rong J.K."/>
            <person name="Saranga Y."/>
            <person name="Scheffler B.E."/>
            <person name="Scheffler J.A."/>
            <person name="Stelly D.M."/>
            <person name="Triplett B.A."/>
            <person name="Van Deynze A."/>
            <person name="Vaslin M.F."/>
            <person name="Waghmare V.N."/>
            <person name="Walford S.A."/>
            <person name="Wright R.J."/>
            <person name="Zaki E.A."/>
            <person name="Zhang T."/>
            <person name="Dennis E.S."/>
            <person name="Mayer K.F."/>
            <person name="Peterson D.G."/>
            <person name="Rokhsar D.S."/>
            <person name="Wang X."/>
            <person name="Schmutz J."/>
        </authorList>
    </citation>
    <scope>NUCLEOTIDE SEQUENCE [LARGE SCALE GENOMIC DNA]</scope>
</reference>
<keyword evidence="6" id="KW-0418">Kinase</keyword>
<dbReference type="FunFam" id="1.10.510.10:FF:000028">
    <property type="entry name" value="serine/threonine-protein kinase D6PK-like"/>
    <property type="match status" value="1"/>
</dbReference>
<dbReference type="Gene3D" id="3.30.200.20">
    <property type="entry name" value="Phosphorylase Kinase, domain 1"/>
    <property type="match status" value="1"/>
</dbReference>
<keyword evidence="4" id="KW-0808">Transferase</keyword>
<evidence type="ECO:0000256" key="6">
    <source>
        <dbReference type="ARBA" id="ARBA00022777"/>
    </source>
</evidence>
<keyword evidence="3" id="KW-0723">Serine/threonine-protein kinase</keyword>
<dbReference type="GO" id="GO:0004674">
    <property type="term" value="F:protein serine/threonine kinase activity"/>
    <property type="evidence" value="ECO:0007669"/>
    <property type="project" value="UniProtKB-KW"/>
</dbReference>
<comment type="similarity">
    <text evidence="1">Belongs to the protein kinase superfamily. AGC Ser/Thr protein kinase family.</text>
</comment>
<evidence type="ECO:0000256" key="3">
    <source>
        <dbReference type="ARBA" id="ARBA00022527"/>
    </source>
</evidence>
<dbReference type="EC" id="2.7.11.1" evidence="2"/>
<evidence type="ECO:0000256" key="10">
    <source>
        <dbReference type="SAM" id="MobiDB-lite"/>
    </source>
</evidence>
<evidence type="ECO:0000259" key="11">
    <source>
        <dbReference type="PROSITE" id="PS50011"/>
    </source>
</evidence>
<dbReference type="OMA" id="ECASSMA"/>
<evidence type="ECO:0000256" key="7">
    <source>
        <dbReference type="ARBA" id="ARBA00022840"/>
    </source>
</evidence>
<feature type="compositionally biased region" description="Polar residues" evidence="10">
    <location>
        <begin position="115"/>
        <end position="138"/>
    </location>
</feature>
<organism evidence="12 13">
    <name type="scientific">Gossypium raimondii</name>
    <name type="common">Peruvian cotton</name>
    <name type="synonym">Gossypium klotzschianum subsp. raimondii</name>
    <dbReference type="NCBI Taxonomy" id="29730"/>
    <lineage>
        <taxon>Eukaryota</taxon>
        <taxon>Viridiplantae</taxon>
        <taxon>Streptophyta</taxon>
        <taxon>Embryophyta</taxon>
        <taxon>Tracheophyta</taxon>
        <taxon>Spermatophyta</taxon>
        <taxon>Magnoliopsida</taxon>
        <taxon>eudicotyledons</taxon>
        <taxon>Gunneridae</taxon>
        <taxon>Pentapetalae</taxon>
        <taxon>rosids</taxon>
        <taxon>malvids</taxon>
        <taxon>Malvales</taxon>
        <taxon>Malvaceae</taxon>
        <taxon>Malvoideae</taxon>
        <taxon>Gossypium</taxon>
    </lineage>
</organism>
<evidence type="ECO:0000313" key="13">
    <source>
        <dbReference type="Proteomes" id="UP000032304"/>
    </source>
</evidence>
<keyword evidence="7" id="KW-0067">ATP-binding</keyword>
<accession>A0A0D2Q2K1</accession>
<dbReference type="Pfam" id="PF00069">
    <property type="entry name" value="Pkinase"/>
    <property type="match status" value="2"/>
</dbReference>
<feature type="compositionally biased region" description="Low complexity" evidence="10">
    <location>
        <begin position="1"/>
        <end position="20"/>
    </location>
</feature>
<feature type="domain" description="Protein kinase" evidence="11">
    <location>
        <begin position="193"/>
        <end position="530"/>
    </location>
</feature>